<accession>A0ABQ1S2J5</accession>
<keyword evidence="1" id="KW-1133">Transmembrane helix</keyword>
<keyword evidence="1" id="KW-0472">Membrane</keyword>
<dbReference type="EMBL" id="BMKL01000001">
    <property type="protein sequence ID" value="GGD88923.1"/>
    <property type="molecule type" value="Genomic_DNA"/>
</dbReference>
<feature type="transmembrane region" description="Helical" evidence="1">
    <location>
        <begin position="62"/>
        <end position="85"/>
    </location>
</feature>
<proteinExistence type="predicted"/>
<evidence type="ECO:0000313" key="2">
    <source>
        <dbReference type="EMBL" id="GGD88923.1"/>
    </source>
</evidence>
<dbReference type="Pfam" id="PF06210">
    <property type="entry name" value="DUF1003"/>
    <property type="match status" value="1"/>
</dbReference>
<evidence type="ECO:0000256" key="1">
    <source>
        <dbReference type="SAM" id="Phobius"/>
    </source>
</evidence>
<dbReference type="PANTHER" id="PTHR41386">
    <property type="entry name" value="INTEGRAL MEMBRANE PROTEIN-RELATED"/>
    <property type="match status" value="1"/>
</dbReference>
<feature type="transmembrane region" description="Helical" evidence="1">
    <location>
        <begin position="97"/>
        <end position="120"/>
    </location>
</feature>
<comment type="caution">
    <text evidence="2">The sequence shown here is derived from an EMBL/GenBank/DDBJ whole genome shotgun (WGS) entry which is preliminary data.</text>
</comment>
<evidence type="ECO:0008006" key="4">
    <source>
        <dbReference type="Google" id="ProtNLM"/>
    </source>
</evidence>
<gene>
    <name evidence="2" type="ORF">GCM10011515_05730</name>
</gene>
<name>A0ABQ1S2J5_9SPHN</name>
<dbReference type="PANTHER" id="PTHR41386:SF1">
    <property type="entry name" value="MEMBRANE PROTEIN"/>
    <property type="match status" value="1"/>
</dbReference>
<dbReference type="InterPro" id="IPR010406">
    <property type="entry name" value="DUF1003"/>
</dbReference>
<protein>
    <recommendedName>
        <fullName evidence="4">DUF1003 domain-containing protein</fullName>
    </recommendedName>
</protein>
<keyword evidence="1" id="KW-0812">Transmembrane</keyword>
<dbReference type="Proteomes" id="UP000619041">
    <property type="component" value="Unassembled WGS sequence"/>
</dbReference>
<keyword evidence="3" id="KW-1185">Reference proteome</keyword>
<dbReference type="RefSeq" id="WP_188643750.1">
    <property type="nucleotide sequence ID" value="NZ_BMKL01000001.1"/>
</dbReference>
<sequence length="183" mass="20708">MRRAFDTSPEALAEDLLGRPFDELDAEEQRVLCRVASTEIELDPDELEVVNTKFGDRAADRVAAVGGSWGFIIAFVLFMAIWMGLNLVHYMGIAFDPYPFILLNLSLSTLAALQAPIILMSQNRQAKKDRITNRHDYEINLRTTVEILRLSRKLDKMAHFALREAKKAEETIEEAIGEAREGK</sequence>
<reference evidence="3" key="1">
    <citation type="journal article" date="2019" name="Int. J. Syst. Evol. Microbiol.">
        <title>The Global Catalogue of Microorganisms (GCM) 10K type strain sequencing project: providing services to taxonomists for standard genome sequencing and annotation.</title>
        <authorList>
            <consortium name="The Broad Institute Genomics Platform"/>
            <consortium name="The Broad Institute Genome Sequencing Center for Infectious Disease"/>
            <person name="Wu L."/>
            <person name="Ma J."/>
        </authorList>
    </citation>
    <scope>NUCLEOTIDE SEQUENCE [LARGE SCALE GENOMIC DNA]</scope>
    <source>
        <strain evidence="3">CGMCC 1.15959</strain>
    </source>
</reference>
<organism evidence="2 3">
    <name type="scientific">Tsuneonella deserti</name>
    <dbReference type="NCBI Taxonomy" id="2035528"/>
    <lineage>
        <taxon>Bacteria</taxon>
        <taxon>Pseudomonadati</taxon>
        <taxon>Pseudomonadota</taxon>
        <taxon>Alphaproteobacteria</taxon>
        <taxon>Sphingomonadales</taxon>
        <taxon>Erythrobacteraceae</taxon>
        <taxon>Tsuneonella</taxon>
    </lineage>
</organism>
<evidence type="ECO:0000313" key="3">
    <source>
        <dbReference type="Proteomes" id="UP000619041"/>
    </source>
</evidence>